<dbReference type="OMA" id="APVTCLW"/>
<reference evidence="1 2" key="1">
    <citation type="submission" date="2016-10" db="EMBL/GenBank/DDBJ databases">
        <title>Genome sequence of the basidiomycete white-rot fungus Trametes pubescens.</title>
        <authorList>
            <person name="Makela M.R."/>
            <person name="Granchi Z."/>
            <person name="Peng M."/>
            <person name="De Vries R.P."/>
            <person name="Grigoriev I."/>
            <person name="Riley R."/>
            <person name="Hilden K."/>
        </authorList>
    </citation>
    <scope>NUCLEOTIDE SEQUENCE [LARGE SCALE GENOMIC DNA]</scope>
    <source>
        <strain evidence="1 2">FBCC735</strain>
    </source>
</reference>
<dbReference type="OrthoDB" id="2152248at2759"/>
<evidence type="ECO:0000313" key="2">
    <source>
        <dbReference type="Proteomes" id="UP000184267"/>
    </source>
</evidence>
<evidence type="ECO:0000313" key="1">
    <source>
        <dbReference type="EMBL" id="OJT13891.1"/>
    </source>
</evidence>
<dbReference type="STRING" id="154538.A0A1M2W202"/>
<dbReference type="EMBL" id="MNAD01000354">
    <property type="protein sequence ID" value="OJT13891.1"/>
    <property type="molecule type" value="Genomic_DNA"/>
</dbReference>
<dbReference type="Gene3D" id="3.40.50.1820">
    <property type="entry name" value="alpha/beta hydrolase"/>
    <property type="match status" value="1"/>
</dbReference>
<name>A0A1M2W202_TRAPU</name>
<keyword evidence="2" id="KW-1185">Reference proteome</keyword>
<comment type="caution">
    <text evidence="1">The sequence shown here is derived from an EMBL/GenBank/DDBJ whole genome shotgun (WGS) entry which is preliminary data.</text>
</comment>
<dbReference type="SUPFAM" id="SSF53474">
    <property type="entry name" value="alpha/beta-Hydrolases"/>
    <property type="match status" value="1"/>
</dbReference>
<gene>
    <name evidence="1" type="ORF">TRAPUB_9560</name>
</gene>
<dbReference type="Proteomes" id="UP000184267">
    <property type="component" value="Unassembled WGS sequence"/>
</dbReference>
<protein>
    <recommendedName>
        <fullName evidence="3">Peptidase S9 prolyl oligopeptidase catalytic domain-containing protein</fullName>
    </recommendedName>
</protein>
<dbReference type="InterPro" id="IPR029058">
    <property type="entry name" value="AB_hydrolase_fold"/>
</dbReference>
<accession>A0A1M2W202</accession>
<dbReference type="PANTHER" id="PTHR47381:SF3">
    <property type="entry name" value="ALPHA_BETA-HYDROLASES SUPERFAMILY PROTEIN"/>
    <property type="match status" value="1"/>
</dbReference>
<dbReference type="PANTHER" id="PTHR47381">
    <property type="entry name" value="ALPHA/BETA-HYDROLASES SUPERFAMILY PROTEIN"/>
    <property type="match status" value="1"/>
</dbReference>
<evidence type="ECO:0008006" key="3">
    <source>
        <dbReference type="Google" id="ProtNLM"/>
    </source>
</evidence>
<proteinExistence type="predicted"/>
<organism evidence="1 2">
    <name type="scientific">Trametes pubescens</name>
    <name type="common">White-rot fungus</name>
    <dbReference type="NCBI Taxonomy" id="154538"/>
    <lineage>
        <taxon>Eukaryota</taxon>
        <taxon>Fungi</taxon>
        <taxon>Dikarya</taxon>
        <taxon>Basidiomycota</taxon>
        <taxon>Agaricomycotina</taxon>
        <taxon>Agaricomycetes</taxon>
        <taxon>Polyporales</taxon>
        <taxon>Polyporaceae</taxon>
        <taxon>Trametes</taxon>
    </lineage>
</organism>
<sequence>MASTISKQTLTIAGIVLNIFSQPNATTPTDPVAVLFLLHGRLGSAEDVEPVARTILDDVHVRRTAAPEGQKADDLIVVTFDQRNHGTRLVDGLANWHWESDPKAEKNNVRHAIDMYAIQTGTAQDVSFLIDFLPAYLFPHDERTVSQWLVSGISLGGHATWITLRNDPRVKLGIPIIGCPDFLTLMSARAAEHGLAVAPPHFPASLLAYVRAHDPAAAPHTAGAAGNPFAGKKVLVLCGGADTLVPWAAAEKFVGELDVGAGVKEVWVEEGVGHRCSPGMVQRAAEFVWREALVK</sequence>
<dbReference type="AlphaFoldDB" id="A0A1M2W202"/>